<keyword evidence="2" id="KW-1185">Reference proteome</keyword>
<protein>
    <submittedName>
        <fullName evidence="1">HET-domain-containing protein</fullName>
    </submittedName>
</protein>
<gene>
    <name evidence="1" type="ORF">BU25DRAFT_117129</name>
</gene>
<dbReference type="EMBL" id="MU006726">
    <property type="protein sequence ID" value="KAF2625233.1"/>
    <property type="molecule type" value="Genomic_DNA"/>
</dbReference>
<evidence type="ECO:0000313" key="2">
    <source>
        <dbReference type="Proteomes" id="UP000799754"/>
    </source>
</evidence>
<accession>A0ACB6RTW1</accession>
<name>A0ACB6RTW1_9PLEO</name>
<evidence type="ECO:0000313" key="1">
    <source>
        <dbReference type="EMBL" id="KAF2625233.1"/>
    </source>
</evidence>
<proteinExistence type="predicted"/>
<dbReference type="Proteomes" id="UP000799754">
    <property type="component" value="Unassembled WGS sequence"/>
</dbReference>
<sequence>MPLPKSLRRPVRRTSSASAAGTSRRRRCRTCNNLDPRGHTNSIQDAEALKEPKASLNLVLDALALSNVKPTTNGTCRFCVVLVQALDAFFSEWRGSRCRVNVNIKEKGTIKLSLDGGQWAGQMVEIYAGSASRTPWPTLGAAHHIPVNAGSDESFNFIRRCIQGCLANPKHTACKVTCEPSVSAPKRLIDVGRSTKPIRILETQGKAFQYIALSHCWGSATPLTATKSSWAKLTVNIPFGDLPPLFQDAIIITRQLGLRYLWIDSLCIIQDSIRDWETEAAKMASIYQNSYVTISATSASNGSAKCLSDRQKPIKIPYENTTKKEFALRARVYSNHHPDANGKPATPTGPLTLRAWALQEHALSTRVLHYTSTELMFECRTSYRCECMPERKTRATTPALIPRAVASKQADAVWAAWHRIVEQYSTRALTMPGDKLPAISGIASKIRKATHSDYLAGLWKSNLAFDLLWQRTVPTPSDGDFHALETWRAPSFSWSSLDAPVTYYTPDDDERETCRSSITLVSSTVIPTGLNALGTVSDASVTLRGPTATATLSGRYIRGAWEYTLTIKGTSAIQIAHDCCLVKAGVISDANEEQWTVRRAKQNQTLSEFEAPVLCLEVARYDDFISGIVLGLSEQKPGAWERLGTFAAETESLRHTKEKDLVLV</sequence>
<comment type="caution">
    <text evidence="1">The sequence shown here is derived from an EMBL/GenBank/DDBJ whole genome shotgun (WGS) entry which is preliminary data.</text>
</comment>
<reference evidence="1" key="1">
    <citation type="journal article" date="2020" name="Stud. Mycol.">
        <title>101 Dothideomycetes genomes: a test case for predicting lifestyles and emergence of pathogens.</title>
        <authorList>
            <person name="Haridas S."/>
            <person name="Albert R."/>
            <person name="Binder M."/>
            <person name="Bloem J."/>
            <person name="Labutti K."/>
            <person name="Salamov A."/>
            <person name="Andreopoulos B."/>
            <person name="Baker S."/>
            <person name="Barry K."/>
            <person name="Bills G."/>
            <person name="Bluhm B."/>
            <person name="Cannon C."/>
            <person name="Castanera R."/>
            <person name="Culley D."/>
            <person name="Daum C."/>
            <person name="Ezra D."/>
            <person name="Gonzalez J."/>
            <person name="Henrissat B."/>
            <person name="Kuo A."/>
            <person name="Liang C."/>
            <person name="Lipzen A."/>
            <person name="Lutzoni F."/>
            <person name="Magnuson J."/>
            <person name="Mondo S."/>
            <person name="Nolan M."/>
            <person name="Ohm R."/>
            <person name="Pangilinan J."/>
            <person name="Park H.-J."/>
            <person name="Ramirez L."/>
            <person name="Alfaro M."/>
            <person name="Sun H."/>
            <person name="Tritt A."/>
            <person name="Yoshinaga Y."/>
            <person name="Zwiers L.-H."/>
            <person name="Turgeon B."/>
            <person name="Goodwin S."/>
            <person name="Spatafora J."/>
            <person name="Crous P."/>
            <person name="Grigoriev I."/>
        </authorList>
    </citation>
    <scope>NUCLEOTIDE SEQUENCE</scope>
    <source>
        <strain evidence="1">CBS 525.71</strain>
    </source>
</reference>
<organism evidence="1 2">
    <name type="scientific">Macroventuria anomochaeta</name>
    <dbReference type="NCBI Taxonomy" id="301207"/>
    <lineage>
        <taxon>Eukaryota</taxon>
        <taxon>Fungi</taxon>
        <taxon>Dikarya</taxon>
        <taxon>Ascomycota</taxon>
        <taxon>Pezizomycotina</taxon>
        <taxon>Dothideomycetes</taxon>
        <taxon>Pleosporomycetidae</taxon>
        <taxon>Pleosporales</taxon>
        <taxon>Pleosporineae</taxon>
        <taxon>Didymellaceae</taxon>
        <taxon>Macroventuria</taxon>
    </lineage>
</organism>